<proteinExistence type="predicted"/>
<dbReference type="CDD" id="cd17325">
    <property type="entry name" value="MFS_MdtG_SLC18_like"/>
    <property type="match status" value="1"/>
</dbReference>
<feature type="domain" description="Major facilitator superfamily (MFS) profile" evidence="8">
    <location>
        <begin position="110"/>
        <end position="481"/>
    </location>
</feature>
<gene>
    <name evidence="9" type="ORF">ACFO0S_02330</name>
</gene>
<keyword evidence="5 7" id="KW-1133">Transmembrane helix</keyword>
<dbReference type="Pfam" id="PF07690">
    <property type="entry name" value="MFS_1"/>
    <property type="match status" value="1"/>
</dbReference>
<dbReference type="PROSITE" id="PS50850">
    <property type="entry name" value="MFS"/>
    <property type="match status" value="1"/>
</dbReference>
<evidence type="ECO:0000256" key="1">
    <source>
        <dbReference type="ARBA" id="ARBA00004651"/>
    </source>
</evidence>
<feature type="transmembrane region" description="Helical" evidence="7">
    <location>
        <begin position="457"/>
        <end position="477"/>
    </location>
</feature>
<feature type="transmembrane region" description="Helical" evidence="7">
    <location>
        <begin position="12"/>
        <end position="30"/>
    </location>
</feature>
<evidence type="ECO:0000259" key="8">
    <source>
        <dbReference type="PROSITE" id="PS50850"/>
    </source>
</evidence>
<dbReference type="Proteomes" id="UP001595733">
    <property type="component" value="Unassembled WGS sequence"/>
</dbReference>
<feature type="transmembrane region" description="Helical" evidence="7">
    <location>
        <begin position="431"/>
        <end position="451"/>
    </location>
</feature>
<comment type="caution">
    <text evidence="9">The sequence shown here is derived from an EMBL/GenBank/DDBJ whole genome shotgun (WGS) entry which is preliminary data.</text>
</comment>
<keyword evidence="4 7" id="KW-0812">Transmembrane</keyword>
<feature type="transmembrane region" description="Helical" evidence="7">
    <location>
        <begin position="42"/>
        <end position="67"/>
    </location>
</feature>
<dbReference type="InterPro" id="IPR023845">
    <property type="entry name" value="DUF3817_TM"/>
</dbReference>
<dbReference type="PANTHER" id="PTHR23517">
    <property type="entry name" value="RESISTANCE PROTEIN MDTM, PUTATIVE-RELATED-RELATED"/>
    <property type="match status" value="1"/>
</dbReference>
<feature type="transmembrane region" description="Helical" evidence="7">
    <location>
        <begin position="73"/>
        <end position="92"/>
    </location>
</feature>
<feature type="transmembrane region" description="Helical" evidence="7">
    <location>
        <begin position="368"/>
        <end position="388"/>
    </location>
</feature>
<feature type="transmembrane region" description="Helical" evidence="7">
    <location>
        <begin position="135"/>
        <end position="155"/>
    </location>
</feature>
<dbReference type="RefSeq" id="WP_378139758.1">
    <property type="nucleotide sequence ID" value="NZ_JBHSEF010000009.1"/>
</dbReference>
<reference evidence="10" key="1">
    <citation type="journal article" date="2019" name="Int. J. Syst. Evol. Microbiol.">
        <title>The Global Catalogue of Microorganisms (GCM) 10K type strain sequencing project: providing services to taxonomists for standard genome sequencing and annotation.</title>
        <authorList>
            <consortium name="The Broad Institute Genomics Platform"/>
            <consortium name="The Broad Institute Genome Sequencing Center for Infectious Disease"/>
            <person name="Wu L."/>
            <person name="Ma J."/>
        </authorList>
    </citation>
    <scope>NUCLEOTIDE SEQUENCE [LARGE SCALE GENOMIC DNA]</scope>
    <source>
        <strain evidence="10">CCUG 50353</strain>
    </source>
</reference>
<feature type="transmembrane region" description="Helical" evidence="7">
    <location>
        <begin position="200"/>
        <end position="224"/>
    </location>
</feature>
<evidence type="ECO:0000256" key="7">
    <source>
        <dbReference type="SAM" id="Phobius"/>
    </source>
</evidence>
<evidence type="ECO:0000256" key="5">
    <source>
        <dbReference type="ARBA" id="ARBA00022989"/>
    </source>
</evidence>
<feature type="transmembrane region" description="Helical" evidence="7">
    <location>
        <begin position="394"/>
        <end position="419"/>
    </location>
</feature>
<organism evidence="9 10">
    <name type="scientific">Chryseomicrobium palamuruense</name>
    <dbReference type="NCBI Taxonomy" id="682973"/>
    <lineage>
        <taxon>Bacteria</taxon>
        <taxon>Bacillati</taxon>
        <taxon>Bacillota</taxon>
        <taxon>Bacilli</taxon>
        <taxon>Bacillales</taxon>
        <taxon>Caryophanaceae</taxon>
        <taxon>Chryseomicrobium</taxon>
    </lineage>
</organism>
<evidence type="ECO:0000256" key="3">
    <source>
        <dbReference type="ARBA" id="ARBA00022475"/>
    </source>
</evidence>
<feature type="transmembrane region" description="Helical" evidence="7">
    <location>
        <begin position="176"/>
        <end position="194"/>
    </location>
</feature>
<dbReference type="InterPro" id="IPR011701">
    <property type="entry name" value="MFS"/>
</dbReference>
<feature type="transmembrane region" description="Helical" evidence="7">
    <location>
        <begin position="112"/>
        <end position="129"/>
    </location>
</feature>
<dbReference type="InterPro" id="IPR020846">
    <property type="entry name" value="MFS_dom"/>
</dbReference>
<sequence>MLKEKQYLPIRLFRFFGIIDGISLLILLGIAMPLKYWAGLPLAVTFVGSIHGAIFIGYIVTIVIVQLTVRWNVYWSLLGIAAAFIPFANFLLDRAVKKREAQFRTKAFPVLWLVYAIIFFSFMDLFAQLPIMSTFATSLGASTLVAGMAVGIYSFSNTGGNLLAGLFTDRLGPYRLLVIGLLGTSIMLFAYTWATTPESLLVIRFVHGFIGGFIVPAAFTYVANQSLEGKTGSENAMTGAFVGSAAIIGPAFSGIMAAQISAPFVFQTVGLFGVILFVAAFFLLRGQLFRRTKDHPETLRFHPALVVAFGGAFLMMFSQGALAYLLPLRVEELGFSSRVSGTLLSTFGVTAVMIFLSPIRKLFDQWPALANFRIGVMLIAAAQLSLGLASSLAAFYGILIVYGVGFAFTFPAINVFLYVGTTEKNRGKAYGYFYAFFSLGVVLGSSGLSLVSSSLSVLFMVTATVLLIGALCSGLLVNYKSHSTSR</sequence>
<dbReference type="EMBL" id="JBHSEF010000009">
    <property type="protein sequence ID" value="MFC4353903.1"/>
    <property type="molecule type" value="Genomic_DNA"/>
</dbReference>
<feature type="transmembrane region" description="Helical" evidence="7">
    <location>
        <begin position="264"/>
        <end position="284"/>
    </location>
</feature>
<evidence type="ECO:0000313" key="9">
    <source>
        <dbReference type="EMBL" id="MFC4353903.1"/>
    </source>
</evidence>
<comment type="subcellular location">
    <subcellularLocation>
        <location evidence="1">Cell membrane</location>
        <topology evidence="1">Multi-pass membrane protein</topology>
    </subcellularLocation>
</comment>
<evidence type="ECO:0000256" key="4">
    <source>
        <dbReference type="ARBA" id="ARBA00022692"/>
    </source>
</evidence>
<keyword evidence="3" id="KW-1003">Cell membrane</keyword>
<keyword evidence="2" id="KW-0813">Transport</keyword>
<dbReference type="SUPFAM" id="SSF103473">
    <property type="entry name" value="MFS general substrate transporter"/>
    <property type="match status" value="1"/>
</dbReference>
<dbReference type="NCBIfam" id="TIGR03954">
    <property type="entry name" value="integ_memb_HG"/>
    <property type="match status" value="1"/>
</dbReference>
<evidence type="ECO:0000313" key="10">
    <source>
        <dbReference type="Proteomes" id="UP001595733"/>
    </source>
</evidence>
<keyword evidence="6 7" id="KW-0472">Membrane</keyword>
<keyword evidence="10" id="KW-1185">Reference proteome</keyword>
<feature type="transmembrane region" description="Helical" evidence="7">
    <location>
        <begin position="305"/>
        <end position="326"/>
    </location>
</feature>
<dbReference type="Pfam" id="PF12823">
    <property type="entry name" value="DUF3817"/>
    <property type="match status" value="1"/>
</dbReference>
<dbReference type="InterPro" id="IPR036259">
    <property type="entry name" value="MFS_trans_sf"/>
</dbReference>
<name>A0ABV8URI6_9BACL</name>
<dbReference type="Gene3D" id="1.20.1250.20">
    <property type="entry name" value="MFS general substrate transporter like domains"/>
    <property type="match status" value="1"/>
</dbReference>
<accession>A0ABV8URI6</accession>
<evidence type="ECO:0000256" key="6">
    <source>
        <dbReference type="ARBA" id="ARBA00023136"/>
    </source>
</evidence>
<feature type="transmembrane region" description="Helical" evidence="7">
    <location>
        <begin position="338"/>
        <end position="356"/>
    </location>
</feature>
<dbReference type="InterPro" id="IPR050171">
    <property type="entry name" value="MFS_Transporters"/>
</dbReference>
<protein>
    <submittedName>
        <fullName evidence="9">MFS transporter</fullName>
    </submittedName>
</protein>
<evidence type="ECO:0000256" key="2">
    <source>
        <dbReference type="ARBA" id="ARBA00022448"/>
    </source>
</evidence>